<dbReference type="PRINTS" id="PR00149">
    <property type="entry name" value="FUMRATELYASE"/>
</dbReference>
<dbReference type="GO" id="GO:0019619">
    <property type="term" value="P:3,4-dihydroxybenzoate catabolic process"/>
    <property type="evidence" value="ECO:0007669"/>
    <property type="project" value="InterPro"/>
</dbReference>
<feature type="domain" description="Adenylosuccinate lyase C-terminal" evidence="3">
    <location>
        <begin position="395"/>
        <end position="478"/>
    </location>
</feature>
<dbReference type="PROSITE" id="PS00163">
    <property type="entry name" value="FUMARATE_LYASES"/>
    <property type="match status" value="1"/>
</dbReference>
<dbReference type="InterPro" id="IPR000362">
    <property type="entry name" value="Fumarate_lyase_fam"/>
</dbReference>
<dbReference type="AlphaFoldDB" id="Q1LG43"/>
<evidence type="ECO:0000256" key="2">
    <source>
        <dbReference type="NCBIfam" id="TIGR02426"/>
    </source>
</evidence>
<protein>
    <recommendedName>
        <fullName evidence="2">3-carboxy-cis,cis-muconate cycloisomerase</fullName>
        <ecNumber evidence="2">5.5.1.2</ecNumber>
    </recommendedName>
</protein>
<dbReference type="InterPro" id="IPR008948">
    <property type="entry name" value="L-Aspartase-like"/>
</dbReference>
<gene>
    <name evidence="4" type="primary">pcaB</name>
    <name evidence="4" type="ordered locus">Rmet_4015</name>
</gene>
<dbReference type="InterPro" id="IPR024083">
    <property type="entry name" value="Fumarase/histidase_N"/>
</dbReference>
<dbReference type="Gene3D" id="1.10.275.10">
    <property type="entry name" value="Fumarase/aspartase (N-terminal domain)"/>
    <property type="match status" value="1"/>
</dbReference>
<keyword evidence="5" id="KW-1185">Reference proteome</keyword>
<dbReference type="InterPro" id="IPR020557">
    <property type="entry name" value="Fumarate_lyase_CS"/>
</dbReference>
<dbReference type="FunFam" id="1.20.200.10:FF:000014">
    <property type="entry name" value="3-carboxy-cis,cis-muconate cycloisomerase"/>
    <property type="match status" value="1"/>
</dbReference>
<dbReference type="GO" id="GO:0047472">
    <property type="term" value="F:3-carboxy-cis,cis-muconate cycloisomerase activity"/>
    <property type="evidence" value="ECO:0007669"/>
    <property type="project" value="UniProtKB-UniRule"/>
</dbReference>
<dbReference type="KEGG" id="rme:Rmet_4015"/>
<dbReference type="Gene3D" id="1.10.40.30">
    <property type="entry name" value="Fumarase/aspartase (C-terminal domain)"/>
    <property type="match status" value="1"/>
</dbReference>
<dbReference type="NCBIfam" id="TIGR02426">
    <property type="entry name" value="protocat_pcaB"/>
    <property type="match status" value="1"/>
</dbReference>
<sequence length="490" mass="51781">MHCKQGAGFPPCPALHDNRRITTGLPPPTMPTLSRLTDPMFGSPAVLEVFSDTGTVRRMLDAEAALARAEAQCGVIPATAAAVITEVCGRVDVIDLEALAQAAVSAGNLAIPFVKQLTAAVTQRDADAGRYVHWGATSQDIIDTALVLQLRDALREIVVDLLRAGDACATLAATHRATPMVARTWLQHALPTTFGCKAGGWLDALRRDLTRLDHVGAQVRVIQFGGAAGTLASLGDDAPAVAARFAAELQLDVPALPWHAHRDRLVEVATALGMLTGTLGKMARDVSLMMQTEVGEVAEPSGPGRGGSSTMPHKRNPVGCAAVLTAATRVPPLVATMLAGMTQEHERALGGWQAEWDTLPQIVTLAAGALRQMADVASGLEVDEARMRANLDITHGLILGEATMLELGRRIGRLQAHHLVEQASRRAAAEDTTLRIALARTLAEDANHAGLLDDAALDRLSDPAQYAGQSERFTDAAVAAWQALRANPQN</sequence>
<geneLocation type="plasmid" evidence="4 5">
    <name>megaplasmid</name>
</geneLocation>
<dbReference type="SMART" id="SM00998">
    <property type="entry name" value="ADSL_C"/>
    <property type="match status" value="1"/>
</dbReference>
<proteinExistence type="inferred from homology"/>
<keyword evidence="4" id="KW-0413">Isomerase</keyword>
<dbReference type="Pfam" id="PF10397">
    <property type="entry name" value="ADSL_C"/>
    <property type="match status" value="1"/>
</dbReference>
<dbReference type="CDD" id="cd01597">
    <property type="entry name" value="pCLME"/>
    <property type="match status" value="1"/>
</dbReference>
<dbReference type="SUPFAM" id="SSF48557">
    <property type="entry name" value="L-aspartase-like"/>
    <property type="match status" value="1"/>
</dbReference>
<dbReference type="Proteomes" id="UP000002429">
    <property type="component" value="Plasmid megaplasmid"/>
</dbReference>
<accession>Q1LG43</accession>
<dbReference type="PRINTS" id="PR00145">
    <property type="entry name" value="ARGSUCLYASE"/>
</dbReference>
<evidence type="ECO:0000256" key="1">
    <source>
        <dbReference type="ARBA" id="ARBA00034772"/>
    </source>
</evidence>
<dbReference type="InterPro" id="IPR019468">
    <property type="entry name" value="AdenyloSucc_lyase_C"/>
</dbReference>
<organism evidence="4 5">
    <name type="scientific">Cupriavidus metallidurans (strain ATCC 43123 / DSM 2839 / NBRC 102507 / CH34)</name>
    <name type="common">Ralstonia metallidurans</name>
    <dbReference type="NCBI Taxonomy" id="266264"/>
    <lineage>
        <taxon>Bacteria</taxon>
        <taxon>Pseudomonadati</taxon>
        <taxon>Pseudomonadota</taxon>
        <taxon>Betaproteobacteria</taxon>
        <taxon>Burkholderiales</taxon>
        <taxon>Burkholderiaceae</taxon>
        <taxon>Cupriavidus</taxon>
    </lineage>
</organism>
<dbReference type="EMBL" id="CP000353">
    <property type="protein sequence ID" value="ABF10883.1"/>
    <property type="molecule type" value="Genomic_DNA"/>
</dbReference>
<dbReference type="PANTHER" id="PTHR43172:SF2">
    <property type="entry name" value="ADENYLOSUCCINATE LYASE C-TERMINAL DOMAIN-CONTAINING PROTEIN"/>
    <property type="match status" value="1"/>
</dbReference>
<evidence type="ECO:0000313" key="4">
    <source>
        <dbReference type="EMBL" id="ABF10883.1"/>
    </source>
</evidence>
<dbReference type="GO" id="GO:0016829">
    <property type="term" value="F:lyase activity"/>
    <property type="evidence" value="ECO:0007669"/>
    <property type="project" value="UniProtKB-ARBA"/>
</dbReference>
<name>Q1LG43_CUPMC</name>
<keyword evidence="4" id="KW-0614">Plasmid</keyword>
<evidence type="ECO:0000259" key="3">
    <source>
        <dbReference type="SMART" id="SM00998"/>
    </source>
</evidence>
<reference evidence="5" key="1">
    <citation type="journal article" date="2010" name="PLoS ONE">
        <title>The complete genome sequence of Cupriavidus metallidurans strain CH34, a master survivalist in harsh and anthropogenic environments.</title>
        <authorList>
            <person name="Janssen P.J."/>
            <person name="Van Houdt R."/>
            <person name="Moors H."/>
            <person name="Monsieurs P."/>
            <person name="Morin N."/>
            <person name="Michaux A."/>
            <person name="Benotmane M.A."/>
            <person name="Leys N."/>
            <person name="Vallaeys T."/>
            <person name="Lapidus A."/>
            <person name="Monchy S."/>
            <person name="Medigue C."/>
            <person name="Taghavi S."/>
            <person name="McCorkle S."/>
            <person name="Dunn J."/>
            <person name="van der Lelie D."/>
            <person name="Mergeay M."/>
        </authorList>
    </citation>
    <scope>NUCLEOTIDE SEQUENCE [LARGE SCALE GENOMIC DNA]</scope>
    <source>
        <strain evidence="5">ATCC 43123 / DSM 2839 / NBRC 102507 / CH34</strain>
    </source>
</reference>
<evidence type="ECO:0000313" key="5">
    <source>
        <dbReference type="Proteomes" id="UP000002429"/>
    </source>
</evidence>
<dbReference type="Gene3D" id="1.20.200.10">
    <property type="entry name" value="Fumarase/aspartase (Central domain)"/>
    <property type="match status" value="1"/>
</dbReference>
<dbReference type="eggNOG" id="COG0015">
    <property type="taxonomic scope" value="Bacteria"/>
</dbReference>
<dbReference type="NCBIfam" id="NF006554">
    <property type="entry name" value="PRK09053.1"/>
    <property type="match status" value="1"/>
</dbReference>
<dbReference type="Pfam" id="PF00206">
    <property type="entry name" value="Lyase_1"/>
    <property type="match status" value="1"/>
</dbReference>
<dbReference type="InterPro" id="IPR012789">
    <property type="entry name" value="Protocat_PcaB-like"/>
</dbReference>
<comment type="similarity">
    <text evidence="1">Belongs to the class-II fumarase/aspartase family.</text>
</comment>
<dbReference type="InterPro" id="IPR022761">
    <property type="entry name" value="Fumarate_lyase_N"/>
</dbReference>
<dbReference type="EC" id="5.5.1.2" evidence="2"/>
<dbReference type="PANTHER" id="PTHR43172">
    <property type="entry name" value="ADENYLOSUCCINATE LYASE"/>
    <property type="match status" value="1"/>
</dbReference>
<dbReference type="HOGENOM" id="CLU_030949_3_3_4"/>